<evidence type="ECO:0000313" key="2">
    <source>
        <dbReference type="Proteomes" id="UP001431784"/>
    </source>
</evidence>
<dbReference type="InterPro" id="IPR029058">
    <property type="entry name" value="AB_hydrolase_fold"/>
</dbReference>
<name>A0ABT5TDW0_9RHOB</name>
<dbReference type="InterPro" id="IPR036439">
    <property type="entry name" value="Dockerin_dom_sf"/>
</dbReference>
<comment type="caution">
    <text evidence="1">The sequence shown here is derived from an EMBL/GenBank/DDBJ whole genome shotgun (WGS) entry which is preliminary data.</text>
</comment>
<keyword evidence="2" id="KW-1185">Reference proteome</keyword>
<dbReference type="SUPFAM" id="SSF53474">
    <property type="entry name" value="alpha/beta-Hydrolases"/>
    <property type="match status" value="1"/>
</dbReference>
<dbReference type="InterPro" id="IPR013783">
    <property type="entry name" value="Ig-like_fold"/>
</dbReference>
<reference evidence="1" key="1">
    <citation type="submission" date="2023-02" db="EMBL/GenBank/DDBJ databases">
        <title>Description of Roseinatronobacter alkalisoli sp. nov., an alkaliphilic bacerium isolated from soda soil.</title>
        <authorList>
            <person name="Wei W."/>
        </authorList>
    </citation>
    <scope>NUCLEOTIDE SEQUENCE</scope>
    <source>
        <strain evidence="1">HJB301</strain>
    </source>
</reference>
<dbReference type="Gene3D" id="3.40.50.1820">
    <property type="entry name" value="alpha/beta hydrolase"/>
    <property type="match status" value="1"/>
</dbReference>
<dbReference type="SUPFAM" id="SSF49313">
    <property type="entry name" value="Cadherin-like"/>
    <property type="match status" value="1"/>
</dbReference>
<dbReference type="Proteomes" id="UP001431784">
    <property type="component" value="Unassembled WGS sequence"/>
</dbReference>
<dbReference type="Pfam" id="PF05345">
    <property type="entry name" value="He_PIG"/>
    <property type="match status" value="1"/>
</dbReference>
<accession>A0ABT5TDW0</accession>
<evidence type="ECO:0000313" key="1">
    <source>
        <dbReference type="EMBL" id="MDD7973206.1"/>
    </source>
</evidence>
<organism evidence="1 2">
    <name type="scientific">Roseinatronobacter alkalisoli</name>
    <dbReference type="NCBI Taxonomy" id="3028235"/>
    <lineage>
        <taxon>Bacteria</taxon>
        <taxon>Pseudomonadati</taxon>
        <taxon>Pseudomonadota</taxon>
        <taxon>Alphaproteobacteria</taxon>
        <taxon>Rhodobacterales</taxon>
        <taxon>Paracoccaceae</taxon>
        <taxon>Roseinatronobacter</taxon>
    </lineage>
</organism>
<dbReference type="EMBL" id="JAQZSM010000027">
    <property type="protein sequence ID" value="MDD7973206.1"/>
    <property type="molecule type" value="Genomic_DNA"/>
</dbReference>
<dbReference type="InterPro" id="IPR015919">
    <property type="entry name" value="Cadherin-like_sf"/>
</dbReference>
<sequence length="812" mass="86591">MTADLPDVDVLIGTEVSFDLSSAFSDPDGDPLTFRFDGLPEGVMANGGQLTGTITAEPGEYTVTVTADDGRGGVTSASFVWAIAESGLDYYFYPTDLELEYLARALSYGRFDLDAAPDFRMLQAAASGRWEQYEALAPIFNIPEGYVVDRVFTEPGRTVAQDGFLGIGLVSDNGDPMLVMRGTTGTLDWVDNLNSAGVGYRQVDVVWDDLLAWMNDLSAAGGTPLPLHITGHSQAGAQAQVIAARAAANGIYVDQVVTFNAPALPTAALAYDVGSNIGRVSHYVSVGDIVSLVGSGYLQGGVTLYRIETDDIQEVSLRNVSQLRSALTGLAAYVEDVHTGHWTTSVLGPTTAIQFPGMPSDDASRPSFTYFDPQFRSFVEQVDYIFDVAPILIATYFDLRAWNKTSNFMKRRALHREGYTDEEIDEMANQLLQYSEDARALRLRAAELDFQTRAGWDEGARFLGELASFQLFADSILPNDGDPLANLTGTEVIVARSGEELVNETGHSVIMIAAETGSTLSSMVGESAFLLGPSPDHIVMGGGGNTVLGGAQDLDGDIITGFGTTDLIIAQGAAFDAGAMGIVAGSAILSVDLPAEEPQSFVIRLEGDYSLDAFGVLPAPGGTAIFYEAPPPEMLFQVEAKVAAASGNALDGVSINLERSFGNFSVAQSNEDGEFSFDMLIGTGGRLTATREYDPVNEGNVTALDALNVLRLAVGLSPSWGTASPMDFIAADINQDGQVTALDALEVLRAAVGLQSANQPRWFFMDSDADLSHIDRNDTRVEEGIRFDPAVTDTSNLSMTGVLLGNMQEYAQ</sequence>
<dbReference type="Gene3D" id="1.10.1330.10">
    <property type="entry name" value="Dockerin domain"/>
    <property type="match status" value="1"/>
</dbReference>
<protein>
    <submittedName>
        <fullName evidence="1">Ig domain-containing protein</fullName>
    </submittedName>
</protein>
<gene>
    <name evidence="1" type="ORF">PUT78_19150</name>
</gene>
<proteinExistence type="predicted"/>
<dbReference type="InterPro" id="IPR002105">
    <property type="entry name" value="Dockerin_1_rpt"/>
</dbReference>
<dbReference type="Gene3D" id="2.60.40.10">
    <property type="entry name" value="Immunoglobulins"/>
    <property type="match status" value="1"/>
</dbReference>
<dbReference type="SUPFAM" id="SSF63446">
    <property type="entry name" value="Type I dockerin domain"/>
    <property type="match status" value="1"/>
</dbReference>
<dbReference type="Pfam" id="PF00404">
    <property type="entry name" value="Dockerin_1"/>
    <property type="match status" value="1"/>
</dbReference>